<dbReference type="Proteomes" id="UP000825228">
    <property type="component" value="Unassembled WGS sequence"/>
</dbReference>
<keyword evidence="2" id="KW-1185">Reference proteome</keyword>
<reference evidence="1 2" key="1">
    <citation type="submission" date="2020-06" db="EMBL/GenBank/DDBJ databases">
        <title>Taxonomy, biology and ecology of Rhodococcus bacteria occurring in California pistachio and other woody hosts as revealed by genome sequence analyses.</title>
        <authorList>
            <person name="Gai Y."/>
            <person name="Riely B."/>
        </authorList>
    </citation>
    <scope>NUCLEOTIDE SEQUENCE [LARGE SCALE GENOMIC DNA]</scope>
    <source>
        <strain evidence="1 2">BP-281</strain>
    </source>
</reference>
<proteinExistence type="predicted"/>
<dbReference type="Pfam" id="PF13641">
    <property type="entry name" value="Glyco_tranf_2_3"/>
    <property type="match status" value="1"/>
</dbReference>
<sequence length="387" mass="41232">MRIGSLAAAATAVLTVVNARTAPVIAPRRAAAAAREWDRAQEQERVTVCIPARDEAERLPDLLADLLAQRTAASLTVLVLDDDSTDGTADVARSTAAGDPRVRVATRRSDGADGVGKSMTCIDLGQRALEETDPTVVVFVDADVRLTPDALDAAVSCLRALDTTFLSPWPGQVAVTAAERLVQPLLSWSWSVSLYVRGANRGRRPSMGVANGQFLVMDAAAYRAVGGHRVTRGAVADDLTLVREFRRRGFPTAVGYGGRVATCRMYDDAAQVWAGHGKWLWSQFGRGPVAVGVGALVSAIWLIPPTGLLASSAITRRWAATGYVAGVVSRVVSRRAEGSPDSLARDVVTSSWHPASILVGTALAVSSDRGRRRGTLTWKSRVLDTRR</sequence>
<evidence type="ECO:0000313" key="2">
    <source>
        <dbReference type="Proteomes" id="UP000825228"/>
    </source>
</evidence>
<name>A0ABS7P688_9NOCA</name>
<dbReference type="CDD" id="cd00761">
    <property type="entry name" value="Glyco_tranf_GTA_type"/>
    <property type="match status" value="1"/>
</dbReference>
<dbReference type="InterPro" id="IPR029044">
    <property type="entry name" value="Nucleotide-diphossugar_trans"/>
</dbReference>
<dbReference type="SUPFAM" id="SSF53448">
    <property type="entry name" value="Nucleotide-diphospho-sugar transferases"/>
    <property type="match status" value="1"/>
</dbReference>
<protein>
    <submittedName>
        <fullName evidence="1">Glycosyltransferase</fullName>
    </submittedName>
</protein>
<dbReference type="PANTHER" id="PTHR43646">
    <property type="entry name" value="GLYCOSYLTRANSFERASE"/>
    <property type="match status" value="1"/>
</dbReference>
<evidence type="ECO:0000313" key="1">
    <source>
        <dbReference type="EMBL" id="MBY6366696.1"/>
    </source>
</evidence>
<gene>
    <name evidence="1" type="ORF">HQ603_08015</name>
</gene>
<dbReference type="EMBL" id="JABUBU010000004">
    <property type="protein sequence ID" value="MBY6366696.1"/>
    <property type="molecule type" value="Genomic_DNA"/>
</dbReference>
<comment type="caution">
    <text evidence="1">The sequence shown here is derived from an EMBL/GenBank/DDBJ whole genome shotgun (WGS) entry which is preliminary data.</text>
</comment>
<dbReference type="PANTHER" id="PTHR43646:SF3">
    <property type="entry name" value="SLR1566 PROTEIN"/>
    <property type="match status" value="1"/>
</dbReference>
<organism evidence="1 2">
    <name type="scientific">Rhodococcoides corynebacterioides</name>
    <dbReference type="NCBI Taxonomy" id="53972"/>
    <lineage>
        <taxon>Bacteria</taxon>
        <taxon>Bacillati</taxon>
        <taxon>Actinomycetota</taxon>
        <taxon>Actinomycetes</taxon>
        <taxon>Mycobacteriales</taxon>
        <taxon>Nocardiaceae</taxon>
        <taxon>Rhodococcoides</taxon>
    </lineage>
</organism>
<dbReference type="Gene3D" id="3.90.550.10">
    <property type="entry name" value="Spore Coat Polysaccharide Biosynthesis Protein SpsA, Chain A"/>
    <property type="match status" value="1"/>
</dbReference>
<accession>A0ABS7P688</accession>